<dbReference type="Proteomes" id="UP001215598">
    <property type="component" value="Unassembled WGS sequence"/>
</dbReference>
<gene>
    <name evidence="1" type="ORF">B0H16DRAFT_1891791</name>
</gene>
<keyword evidence="2" id="KW-1185">Reference proteome</keyword>
<evidence type="ECO:0000313" key="2">
    <source>
        <dbReference type="Proteomes" id="UP001215598"/>
    </source>
</evidence>
<organism evidence="1 2">
    <name type="scientific">Mycena metata</name>
    <dbReference type="NCBI Taxonomy" id="1033252"/>
    <lineage>
        <taxon>Eukaryota</taxon>
        <taxon>Fungi</taxon>
        <taxon>Dikarya</taxon>
        <taxon>Basidiomycota</taxon>
        <taxon>Agaricomycotina</taxon>
        <taxon>Agaricomycetes</taxon>
        <taxon>Agaricomycetidae</taxon>
        <taxon>Agaricales</taxon>
        <taxon>Marasmiineae</taxon>
        <taxon>Mycenaceae</taxon>
        <taxon>Mycena</taxon>
    </lineage>
</organism>
<name>A0AAD7I7K0_9AGAR</name>
<comment type="caution">
    <text evidence="1">The sequence shown here is derived from an EMBL/GenBank/DDBJ whole genome shotgun (WGS) entry which is preliminary data.</text>
</comment>
<proteinExistence type="predicted"/>
<evidence type="ECO:0000313" key="1">
    <source>
        <dbReference type="EMBL" id="KAJ7736826.1"/>
    </source>
</evidence>
<sequence>MTHHAQREANNLRNLLEHVQEHGLPDSLIPWPAIDYNEVSTPTCTAVLALLQAGHAAPTAPETPERVRVAREIDYVLAKRDYLVKQRVCDAQRLEALIKEHLPTILHPLQAARRSGDEQSLFPDVNKDKIVESLHALRRAMNAVEDMVRSSTDLGNIEATMDAGDVDTTLVEMKDLDLS</sequence>
<accession>A0AAD7I7K0</accession>
<dbReference type="EMBL" id="JARKIB010000119">
    <property type="protein sequence ID" value="KAJ7736826.1"/>
    <property type="molecule type" value="Genomic_DNA"/>
</dbReference>
<protein>
    <submittedName>
        <fullName evidence="1">Uncharacterized protein</fullName>
    </submittedName>
</protein>
<dbReference type="AlphaFoldDB" id="A0AAD7I7K0"/>
<reference evidence="1" key="1">
    <citation type="submission" date="2023-03" db="EMBL/GenBank/DDBJ databases">
        <title>Massive genome expansion in bonnet fungi (Mycena s.s.) driven by repeated elements and novel gene families across ecological guilds.</title>
        <authorList>
            <consortium name="Lawrence Berkeley National Laboratory"/>
            <person name="Harder C.B."/>
            <person name="Miyauchi S."/>
            <person name="Viragh M."/>
            <person name="Kuo A."/>
            <person name="Thoen E."/>
            <person name="Andreopoulos B."/>
            <person name="Lu D."/>
            <person name="Skrede I."/>
            <person name="Drula E."/>
            <person name="Henrissat B."/>
            <person name="Morin E."/>
            <person name="Kohler A."/>
            <person name="Barry K."/>
            <person name="LaButti K."/>
            <person name="Morin E."/>
            <person name="Salamov A."/>
            <person name="Lipzen A."/>
            <person name="Mereny Z."/>
            <person name="Hegedus B."/>
            <person name="Baldrian P."/>
            <person name="Stursova M."/>
            <person name="Weitz H."/>
            <person name="Taylor A."/>
            <person name="Grigoriev I.V."/>
            <person name="Nagy L.G."/>
            <person name="Martin F."/>
            <person name="Kauserud H."/>
        </authorList>
    </citation>
    <scope>NUCLEOTIDE SEQUENCE</scope>
    <source>
        <strain evidence="1">CBHHK182m</strain>
    </source>
</reference>